<proteinExistence type="predicted"/>
<dbReference type="RefSeq" id="WP_200987064.1">
    <property type="nucleotide sequence ID" value="NZ_CP063311.1"/>
</dbReference>
<feature type="region of interest" description="Disordered" evidence="1">
    <location>
        <begin position="564"/>
        <end position="585"/>
    </location>
</feature>
<reference evidence="3" key="1">
    <citation type="submission" date="2020-10" db="EMBL/GenBank/DDBJ databases">
        <title>Genome-based taxonomic classification of the species Anabaenopsis elenkinii.</title>
        <authorList>
            <person name="Delbaje E."/>
            <person name="Andreote A.P.D."/>
            <person name="Pellegrinetti T.A."/>
            <person name="Cruz R.B."/>
            <person name="Branco L.H.Z."/>
            <person name="Fiore M.F."/>
        </authorList>
    </citation>
    <scope>NUCLEOTIDE SEQUENCE [LARGE SCALE GENOMIC DNA]</scope>
    <source>
        <strain evidence="3">CCIBt3563</strain>
    </source>
</reference>
<feature type="region of interest" description="Disordered" evidence="1">
    <location>
        <begin position="537"/>
        <end position="556"/>
    </location>
</feature>
<accession>A0A7U3RX68</accession>
<feature type="compositionally biased region" description="Polar residues" evidence="1">
    <location>
        <begin position="56"/>
        <end position="106"/>
    </location>
</feature>
<protein>
    <submittedName>
        <fullName evidence="2">Uncharacterized protein</fullName>
    </submittedName>
</protein>
<name>A0A7U3RX68_9CYAN</name>
<sequence>MTSRADEIQKLIADIDNLINSRKQPELTLLAGQGSDTREVLEKLRTFLVQEKENETVNSHAQNQLTVSVEKSGLSEKSLTQANEYQSPSSPQGSQRTEQNQGDQEQANLSLKQLQSELSTLIQPLQAELAAMMQERKILAQEIRQLEQRKLHNYSLSQQYAHQEQMISEFLQLLMSRIVSNLIPQIVDNFAKDSTSPSRINETTSAFSGSQPLLQTSEQAQRLTHLTKELDQRLLSLDGTVNFVFEALQRNINTYHQSLNQGLARMHSTGVQGEQLMTNFVKNLTQQLQQQAATTLLSVPELEKQEPLSPPPTLLTQVNNVVPAVEPEDVSDDTSQSWEFMAPGASSVVTLNNQEEDVVVTDHGDAVPLELGADDDLSLSKVVDSLESRGDQVDELYTSLWGNDNLTISRGDVEDLQPSNFAETIPVSPSNPLEAEDSSGKDIVETTAESPIAGVQKLLDSLLPEADAESELWTQLYCEEDSNPEKPADLSDLSPTAQGLTDTVSIQPSSADTIRPVSELCTDLDGQEDELEISSRLETAGVDDSQQSSLVLDEQDLENLDRDISQGPTELPMVTPRQLSPGENQSVNQADMSLSQGLTQELDQDLADLSEMLEPDFNLSLLLADLEDTINQPPENFETATEADSDVDIFQINRICWPQTEAELDFSPTTEKQEQVTGEHRASLRGSSNFVKNQDVALNIQESVWYLGIDLGTTGISAALLNRSTAVVYPICWSADKQPGLSSFQESFRLPAEVYLPTASVPLAETESSENRDTTQEEKHNFYSVQLKPYLQVAIPYQNQQQTWEPILQFNKFSAGPLIWVVRSLSKLLLTLKSDRDSTTQGLTASAVGLNQETFHEIIHNITGVICTCPSSCSETYRFNVREAVLASKLVPHPQQVFFVEEAIASLLSRLDGANGETVQISDYPGLNPARPDNDSVVGYTLVINIGATTTEMALVNLPDTLQQLVHSDFMLHSFAYASNAIEQDIICQLLLPPTYRQRRDNQEGEGTTIANNFWQWQPTFSGKVSFTGSLGLAELDLPQVGEPDIKARIRLQQKLQSSLLGQAVLDAALALKLILQQQDSFCLELADQRWLLRRSDLENHVLIPFVRRLNQELNKFLAVSGIPATAINQAILTGGMASLGIVNTWLQETLPQSKIIQDLYLGKNGTPNCSRVAYGLAMLPLHPHVLEPSRQLYSDYFLLMKLLEYCSERTLSFEEILQLFEGDGINTSICQERLLAFLEGELPPGLIPATPDSAWLSESAEHNSLYQSIAAAPLFKKRGNITYRVNLPQWQVLQPYLDAIKASNQQTMEEPYQVNFGLKVI</sequence>
<evidence type="ECO:0000313" key="3">
    <source>
        <dbReference type="Proteomes" id="UP000593846"/>
    </source>
</evidence>
<dbReference type="KEGG" id="aee:IM676_11615"/>
<feature type="region of interest" description="Disordered" evidence="1">
    <location>
        <begin position="481"/>
        <end position="515"/>
    </location>
</feature>
<feature type="region of interest" description="Disordered" evidence="1">
    <location>
        <begin position="55"/>
        <end position="106"/>
    </location>
</feature>
<evidence type="ECO:0000256" key="1">
    <source>
        <dbReference type="SAM" id="MobiDB-lite"/>
    </source>
</evidence>
<dbReference type="SUPFAM" id="SSF53067">
    <property type="entry name" value="Actin-like ATPase domain"/>
    <property type="match status" value="1"/>
</dbReference>
<dbReference type="Proteomes" id="UP000593846">
    <property type="component" value="Chromosome"/>
</dbReference>
<organism evidence="2 3">
    <name type="scientific">Anabaenopsis elenkinii CCIBt3563</name>
    <dbReference type="NCBI Taxonomy" id="2779889"/>
    <lineage>
        <taxon>Bacteria</taxon>
        <taxon>Bacillati</taxon>
        <taxon>Cyanobacteriota</taxon>
        <taxon>Cyanophyceae</taxon>
        <taxon>Nostocales</taxon>
        <taxon>Nodulariaceae</taxon>
        <taxon>Anabaenopsis</taxon>
    </lineage>
</organism>
<evidence type="ECO:0000313" key="2">
    <source>
        <dbReference type="EMBL" id="QOV21408.1"/>
    </source>
</evidence>
<keyword evidence="3" id="KW-1185">Reference proteome</keyword>
<dbReference type="InterPro" id="IPR043129">
    <property type="entry name" value="ATPase_NBD"/>
</dbReference>
<feature type="compositionally biased region" description="Polar residues" evidence="1">
    <location>
        <begin position="493"/>
        <end position="512"/>
    </location>
</feature>
<dbReference type="EMBL" id="CP063311">
    <property type="protein sequence ID" value="QOV21408.1"/>
    <property type="molecule type" value="Genomic_DNA"/>
</dbReference>
<gene>
    <name evidence="2" type="ORF">IM676_11615</name>
</gene>